<name>A0A8H3F166_9LECA</name>
<dbReference type="AlphaFoldDB" id="A0A8H3F166"/>
<feature type="non-terminal residue" evidence="2">
    <location>
        <position position="242"/>
    </location>
</feature>
<evidence type="ECO:0000313" key="2">
    <source>
        <dbReference type="EMBL" id="CAF9915134.1"/>
    </source>
</evidence>
<dbReference type="Proteomes" id="UP000664169">
    <property type="component" value="Unassembled WGS sequence"/>
</dbReference>
<evidence type="ECO:0000313" key="3">
    <source>
        <dbReference type="Proteomes" id="UP000664169"/>
    </source>
</evidence>
<sequence>MTHKPNDIGESQLWDAKGFEDVIALLMMASKACPTSQSALDAELRYFSFSLSTRSISSATLSDQDGTLLIKAGEHLPCGIGPGFRDRCLDAISLERWRLAAKGLVRLKLVRADYADAQPLKDIVEFCPHGVVTALHAESTTGYEWRFWYPASIVRMLYYLLFSRGVKTFIFATILLPLIYGGVHLTAWDFEFPSPAEGYLWKICSICIMSLAPVTFLTLAPVQFISAMMRRSGEHPADRGRW</sequence>
<protein>
    <submittedName>
        <fullName evidence="2">Uncharacterized protein</fullName>
    </submittedName>
</protein>
<reference evidence="2" key="1">
    <citation type="submission" date="2021-03" db="EMBL/GenBank/DDBJ databases">
        <authorList>
            <person name="Tagirdzhanova G."/>
        </authorList>
    </citation>
    <scope>NUCLEOTIDE SEQUENCE</scope>
</reference>
<accession>A0A8H3F166</accession>
<dbReference type="EMBL" id="CAJPDQ010000010">
    <property type="protein sequence ID" value="CAF9915134.1"/>
    <property type="molecule type" value="Genomic_DNA"/>
</dbReference>
<organism evidence="2 3">
    <name type="scientific">Gomphillus americanus</name>
    <dbReference type="NCBI Taxonomy" id="1940652"/>
    <lineage>
        <taxon>Eukaryota</taxon>
        <taxon>Fungi</taxon>
        <taxon>Dikarya</taxon>
        <taxon>Ascomycota</taxon>
        <taxon>Pezizomycotina</taxon>
        <taxon>Lecanoromycetes</taxon>
        <taxon>OSLEUM clade</taxon>
        <taxon>Ostropomycetidae</taxon>
        <taxon>Ostropales</taxon>
        <taxon>Graphidaceae</taxon>
        <taxon>Gomphilloideae</taxon>
        <taxon>Gomphillus</taxon>
    </lineage>
</organism>
<proteinExistence type="predicted"/>
<keyword evidence="3" id="KW-1185">Reference proteome</keyword>
<keyword evidence="1" id="KW-0812">Transmembrane</keyword>
<evidence type="ECO:0000256" key="1">
    <source>
        <dbReference type="SAM" id="Phobius"/>
    </source>
</evidence>
<comment type="caution">
    <text evidence="2">The sequence shown here is derived from an EMBL/GenBank/DDBJ whole genome shotgun (WGS) entry which is preliminary data.</text>
</comment>
<keyword evidence="1" id="KW-0472">Membrane</keyword>
<feature type="transmembrane region" description="Helical" evidence="1">
    <location>
        <begin position="156"/>
        <end position="179"/>
    </location>
</feature>
<dbReference type="OrthoDB" id="9451547at2759"/>
<gene>
    <name evidence="2" type="ORF">GOMPHAMPRED_000640</name>
</gene>
<feature type="transmembrane region" description="Helical" evidence="1">
    <location>
        <begin position="199"/>
        <end position="222"/>
    </location>
</feature>
<keyword evidence="1" id="KW-1133">Transmembrane helix</keyword>